<proteinExistence type="predicted"/>
<evidence type="ECO:0000256" key="2">
    <source>
        <dbReference type="SAM" id="MobiDB-lite"/>
    </source>
</evidence>
<dbReference type="GeneID" id="106478359"/>
<sequence>MELHLRMVRMIIVLLSAGLISVTCEPEPVDNNNESSHSELEKQVPAAIQLSYDTGEGNDRAFRHEERIPDGGVKGSYGYHDENGNLVVRHYIADKNGYRIVKEERHPLSSRKETEFSDKFERNDQIYESNTANYSSIFYGSDLHDTPESTNQRNDLHNANHSPDSTNFRYDLNDRKLSRNTPEVTNSRNDFYDKKLPPTIPVSINKEASSFHDNTQLYDGYYPIQQEPRPRDELHDQLSRRLNNDGKFQSPDYNRGGDIFNDGYYPIQQEPRPRDELHDQLSRRLNNDGKFQSPDYNRVHAYSLFIKYAPAFAVPLIGSNAEPVVLEINHPPHDSRTVSFAPLDVCNRLTVFLNDELRPIEVVLEFLYGNYDGQIF</sequence>
<dbReference type="Proteomes" id="UP000694941">
    <property type="component" value="Unplaced"/>
</dbReference>
<name>A0ABM1S207_LIMPO</name>
<dbReference type="RefSeq" id="XP_022237662.1">
    <property type="nucleotide sequence ID" value="XM_022381954.1"/>
</dbReference>
<feature type="chain" id="PRO_5046453971" evidence="3">
    <location>
        <begin position="25"/>
        <end position="376"/>
    </location>
</feature>
<keyword evidence="4" id="KW-1185">Reference proteome</keyword>
<evidence type="ECO:0000313" key="4">
    <source>
        <dbReference type="Proteomes" id="UP000694941"/>
    </source>
</evidence>
<feature type="compositionally biased region" description="Polar residues" evidence="2">
    <location>
        <begin position="148"/>
        <end position="168"/>
    </location>
</feature>
<accession>A0ABM1S207</accession>
<evidence type="ECO:0000256" key="3">
    <source>
        <dbReference type="SAM" id="SignalP"/>
    </source>
</evidence>
<keyword evidence="1" id="KW-0193">Cuticle</keyword>
<protein>
    <submittedName>
        <fullName evidence="5">Uncharacterized protein LOC106478359</fullName>
    </submittedName>
</protein>
<dbReference type="Pfam" id="PF00379">
    <property type="entry name" value="Chitin_bind_4"/>
    <property type="match status" value="1"/>
</dbReference>
<evidence type="ECO:0000313" key="5">
    <source>
        <dbReference type="RefSeq" id="XP_022237662.1"/>
    </source>
</evidence>
<evidence type="ECO:0000256" key="1">
    <source>
        <dbReference type="PROSITE-ProRule" id="PRU00497"/>
    </source>
</evidence>
<feature type="compositionally biased region" description="Polar residues" evidence="2">
    <location>
        <begin position="179"/>
        <end position="189"/>
    </location>
</feature>
<organism evidence="4 5">
    <name type="scientific">Limulus polyphemus</name>
    <name type="common">Atlantic horseshoe crab</name>
    <dbReference type="NCBI Taxonomy" id="6850"/>
    <lineage>
        <taxon>Eukaryota</taxon>
        <taxon>Metazoa</taxon>
        <taxon>Ecdysozoa</taxon>
        <taxon>Arthropoda</taxon>
        <taxon>Chelicerata</taxon>
        <taxon>Merostomata</taxon>
        <taxon>Xiphosura</taxon>
        <taxon>Limulidae</taxon>
        <taxon>Limulus</taxon>
    </lineage>
</organism>
<dbReference type="PANTHER" id="PTHR10380">
    <property type="entry name" value="CUTICLE PROTEIN"/>
    <property type="match status" value="1"/>
</dbReference>
<dbReference type="InterPro" id="IPR000618">
    <property type="entry name" value="Insect_cuticle"/>
</dbReference>
<dbReference type="PROSITE" id="PS51155">
    <property type="entry name" value="CHIT_BIND_RR_2"/>
    <property type="match status" value="1"/>
</dbReference>
<feature type="signal peptide" evidence="3">
    <location>
        <begin position="1"/>
        <end position="24"/>
    </location>
</feature>
<gene>
    <name evidence="5" type="primary">LOC106478359</name>
</gene>
<dbReference type="PANTHER" id="PTHR10380:SF240">
    <property type="match status" value="1"/>
</dbReference>
<feature type="region of interest" description="Disordered" evidence="2">
    <location>
        <begin position="142"/>
        <end position="197"/>
    </location>
</feature>
<keyword evidence="3" id="KW-0732">Signal</keyword>
<reference evidence="5" key="1">
    <citation type="submission" date="2025-08" db="UniProtKB">
        <authorList>
            <consortium name="RefSeq"/>
        </authorList>
    </citation>
    <scope>IDENTIFICATION</scope>
    <source>
        <tissue evidence="5">Muscle</tissue>
    </source>
</reference>
<dbReference type="InterPro" id="IPR050468">
    <property type="entry name" value="Cuticle_Struct_Prot"/>
</dbReference>